<sequence>MTKARGGKREGAGRKPTGRQTKVLRLDADLADYLSAFLKVHSSAEVMNLLQQRNTDGGSVGEMGSGGNEAAGHLPGPREDVEIKRAKAQLQTGPTLNSDQQRAIDLLTRWWNGNEKMASLSGAAGTGKTFCIGHWLNSLKRPDAIFLAPTHKAKKMLQQSLAAAKTSYPVYTVAQGLGKQPVISEQGDEEFVTKKADLVSGTDLVIVDEAGMVSDEDFHELASRSERILWLGDRFQLPPVGEADALAFSDPRIQCKTELTQIMRYSGYLAEVCNQLRDGVKQGKIYSIVPDGKQIIALPRQEWFEKAITLFQSPEFETNSSYCRMLAFRNAVVDFCNQRIKPAIYGHSQTFFKNQKLIATKPIQRLHGFVESRSSRGKIKIRTEWQILATNSEELLVTADPTTRPITAEDLAFAPPELISLVGVPIICFPVVGESGLEFDCLVLTEEAKNQSLKIVAEIKRQRNLSKSQRAALAYLYRFGDEAKDIFALTVHKSQGSTYNHVFIDIKDIMRPPLPSSGGDREADIRHRLIYTAISRAAEQVYLAI</sequence>
<dbReference type="InterPro" id="IPR027785">
    <property type="entry name" value="UvrD-like_helicase_C"/>
</dbReference>
<keyword evidence="2" id="KW-0067">ATP-binding</keyword>
<dbReference type="GO" id="GO:0005524">
    <property type="term" value="F:ATP binding"/>
    <property type="evidence" value="ECO:0007669"/>
    <property type="project" value="UniProtKB-KW"/>
</dbReference>
<dbReference type="InterPro" id="IPR050534">
    <property type="entry name" value="Coronavir_polyprotein_1ab"/>
</dbReference>
<dbReference type="InterPro" id="IPR027417">
    <property type="entry name" value="P-loop_NTPase"/>
</dbReference>
<reference evidence="5" key="1">
    <citation type="journal article" date="2020" name="mSystems">
        <title>Genome- and Community-Level Interaction Insights into Carbon Utilization and Element Cycling Functions of Hydrothermarchaeota in Hydrothermal Sediment.</title>
        <authorList>
            <person name="Zhou Z."/>
            <person name="Liu Y."/>
            <person name="Xu W."/>
            <person name="Pan J."/>
            <person name="Luo Z.H."/>
            <person name="Li M."/>
        </authorList>
    </citation>
    <scope>NUCLEOTIDE SEQUENCE [LARGE SCALE GENOMIC DNA]</scope>
    <source>
        <strain evidence="5">SpSt-374</strain>
    </source>
</reference>
<gene>
    <name evidence="5" type="ORF">ENR15_22910</name>
</gene>
<feature type="region of interest" description="Disordered" evidence="3">
    <location>
        <begin position="1"/>
        <end position="20"/>
    </location>
</feature>
<evidence type="ECO:0000259" key="4">
    <source>
        <dbReference type="Pfam" id="PF13538"/>
    </source>
</evidence>
<dbReference type="Pfam" id="PF13604">
    <property type="entry name" value="AAA_30"/>
    <property type="match status" value="1"/>
</dbReference>
<comment type="caution">
    <text evidence="5">The sequence shown here is derived from an EMBL/GenBank/DDBJ whole genome shotgun (WGS) entry which is preliminary data.</text>
</comment>
<protein>
    <recommendedName>
        <fullName evidence="4">UvrD-like helicase C-terminal domain-containing protein</fullName>
    </recommendedName>
</protein>
<dbReference type="Pfam" id="PF13538">
    <property type="entry name" value="UvrD_C_2"/>
    <property type="match status" value="1"/>
</dbReference>
<proteinExistence type="predicted"/>
<evidence type="ECO:0000256" key="3">
    <source>
        <dbReference type="SAM" id="MobiDB-lite"/>
    </source>
</evidence>
<organism evidence="5">
    <name type="scientific">Planktothricoides sp. SpSt-374</name>
    <dbReference type="NCBI Taxonomy" id="2282167"/>
    <lineage>
        <taxon>Bacteria</taxon>
        <taxon>Bacillati</taxon>
        <taxon>Cyanobacteriota</taxon>
        <taxon>Cyanophyceae</taxon>
        <taxon>Oscillatoriophycideae</taxon>
        <taxon>Oscillatoriales</taxon>
        <taxon>Oscillatoriaceae</taxon>
        <taxon>Planktothricoides</taxon>
    </lineage>
</organism>
<dbReference type="EMBL" id="DSPX01000233">
    <property type="protein sequence ID" value="HGG03408.1"/>
    <property type="molecule type" value="Genomic_DNA"/>
</dbReference>
<evidence type="ECO:0000313" key="5">
    <source>
        <dbReference type="EMBL" id="HGG03408.1"/>
    </source>
</evidence>
<dbReference type="Gene3D" id="3.40.50.300">
    <property type="entry name" value="P-loop containing nucleotide triphosphate hydrolases"/>
    <property type="match status" value="3"/>
</dbReference>
<keyword evidence="1" id="KW-0547">Nucleotide-binding</keyword>
<dbReference type="PANTHER" id="PTHR43788">
    <property type="entry name" value="DNA2/NAM7 HELICASE FAMILY MEMBER"/>
    <property type="match status" value="1"/>
</dbReference>
<feature type="domain" description="UvrD-like helicase C-terminal" evidence="4">
    <location>
        <begin position="486"/>
        <end position="543"/>
    </location>
</feature>
<feature type="region of interest" description="Disordered" evidence="3">
    <location>
        <begin position="55"/>
        <end position="74"/>
    </location>
</feature>
<evidence type="ECO:0000256" key="2">
    <source>
        <dbReference type="ARBA" id="ARBA00022840"/>
    </source>
</evidence>
<accession>A0A7C3ZZN3</accession>
<evidence type="ECO:0000256" key="1">
    <source>
        <dbReference type="ARBA" id="ARBA00022741"/>
    </source>
</evidence>
<dbReference type="SUPFAM" id="SSF52540">
    <property type="entry name" value="P-loop containing nucleoside triphosphate hydrolases"/>
    <property type="match status" value="1"/>
</dbReference>
<dbReference type="PANTHER" id="PTHR43788:SF6">
    <property type="entry name" value="DNA HELICASE B"/>
    <property type="match status" value="1"/>
</dbReference>
<dbReference type="CDD" id="cd18809">
    <property type="entry name" value="SF1_C_RecD"/>
    <property type="match status" value="1"/>
</dbReference>
<feature type="compositionally biased region" description="Gly residues" evidence="3">
    <location>
        <begin position="58"/>
        <end position="69"/>
    </location>
</feature>
<name>A0A7C3ZZN3_9CYAN</name>
<dbReference type="AlphaFoldDB" id="A0A7C3ZZN3"/>
<dbReference type="GO" id="GO:0003678">
    <property type="term" value="F:DNA helicase activity"/>
    <property type="evidence" value="ECO:0007669"/>
    <property type="project" value="UniProtKB-ARBA"/>
</dbReference>